<comment type="caution">
    <text evidence="2">The sequence shown here is derived from an EMBL/GenBank/DDBJ whole genome shotgun (WGS) entry which is preliminary data.</text>
</comment>
<protein>
    <submittedName>
        <fullName evidence="2">Uncharacterized protein</fullName>
    </submittedName>
</protein>
<evidence type="ECO:0000313" key="3">
    <source>
        <dbReference type="Proteomes" id="UP000094527"/>
    </source>
</evidence>
<dbReference type="OrthoDB" id="3621146at2759"/>
<keyword evidence="1" id="KW-0732">Signal</keyword>
<name>A0A1D2MAJ2_ORCCI</name>
<accession>A0A1D2MAJ2</accession>
<sequence length="86" mass="9480">MTLHLQLCSTMKPTNITILVLAACCALWLGMMVEETSAAPQINWGQVSWTCTVSCTAWNACFVRNGFNKDRCPPYPNNCDCSQFAG</sequence>
<dbReference type="EMBL" id="LJIJ01002305">
    <property type="protein sequence ID" value="ODM89894.1"/>
    <property type="molecule type" value="Genomic_DNA"/>
</dbReference>
<evidence type="ECO:0000256" key="1">
    <source>
        <dbReference type="SAM" id="SignalP"/>
    </source>
</evidence>
<feature type="chain" id="PRO_5008903720" evidence="1">
    <location>
        <begin position="39"/>
        <end position="86"/>
    </location>
</feature>
<reference evidence="2 3" key="1">
    <citation type="journal article" date="2016" name="Genome Biol. Evol.">
        <title>Gene Family Evolution Reflects Adaptation to Soil Environmental Stressors in the Genome of the Collembolan Orchesella cincta.</title>
        <authorList>
            <person name="Faddeeva-Vakhrusheva A."/>
            <person name="Derks M.F."/>
            <person name="Anvar S.Y."/>
            <person name="Agamennone V."/>
            <person name="Suring W."/>
            <person name="Smit S."/>
            <person name="van Straalen N.M."/>
            <person name="Roelofs D."/>
        </authorList>
    </citation>
    <scope>NUCLEOTIDE SEQUENCE [LARGE SCALE GENOMIC DNA]</scope>
    <source>
        <tissue evidence="2">Mixed pool</tissue>
    </source>
</reference>
<proteinExistence type="predicted"/>
<keyword evidence="3" id="KW-1185">Reference proteome</keyword>
<dbReference type="AlphaFoldDB" id="A0A1D2MAJ2"/>
<gene>
    <name evidence="2" type="ORF">Ocin01_16788</name>
</gene>
<organism evidence="2 3">
    <name type="scientific">Orchesella cincta</name>
    <name type="common">Springtail</name>
    <name type="synonym">Podura cincta</name>
    <dbReference type="NCBI Taxonomy" id="48709"/>
    <lineage>
        <taxon>Eukaryota</taxon>
        <taxon>Metazoa</taxon>
        <taxon>Ecdysozoa</taxon>
        <taxon>Arthropoda</taxon>
        <taxon>Hexapoda</taxon>
        <taxon>Collembola</taxon>
        <taxon>Entomobryomorpha</taxon>
        <taxon>Entomobryoidea</taxon>
        <taxon>Orchesellidae</taxon>
        <taxon>Orchesellinae</taxon>
        <taxon>Orchesella</taxon>
    </lineage>
</organism>
<dbReference type="Proteomes" id="UP000094527">
    <property type="component" value="Unassembled WGS sequence"/>
</dbReference>
<feature type="signal peptide" evidence="1">
    <location>
        <begin position="1"/>
        <end position="38"/>
    </location>
</feature>
<evidence type="ECO:0000313" key="2">
    <source>
        <dbReference type="EMBL" id="ODM89894.1"/>
    </source>
</evidence>